<dbReference type="EMBL" id="NIZV01000006">
    <property type="protein sequence ID" value="RSM20309.1"/>
    <property type="molecule type" value="Genomic_DNA"/>
</dbReference>
<dbReference type="Proteomes" id="UP000288429">
    <property type="component" value="Unassembled WGS sequence"/>
</dbReference>
<keyword evidence="2" id="KW-1185">Reference proteome</keyword>
<evidence type="ECO:0000313" key="1">
    <source>
        <dbReference type="EMBL" id="RSM20309.1"/>
    </source>
</evidence>
<evidence type="ECO:0000313" key="2">
    <source>
        <dbReference type="Proteomes" id="UP000288429"/>
    </source>
</evidence>
<protein>
    <submittedName>
        <fullName evidence="1">Uncharacterized protein</fullName>
    </submittedName>
</protein>
<gene>
    <name evidence="1" type="ORF">CDV31_000804</name>
</gene>
<organism evidence="1 2">
    <name type="scientific">Fusarium ambrosium</name>
    <dbReference type="NCBI Taxonomy" id="131363"/>
    <lineage>
        <taxon>Eukaryota</taxon>
        <taxon>Fungi</taxon>
        <taxon>Dikarya</taxon>
        <taxon>Ascomycota</taxon>
        <taxon>Pezizomycotina</taxon>
        <taxon>Sordariomycetes</taxon>
        <taxon>Hypocreomycetidae</taxon>
        <taxon>Hypocreales</taxon>
        <taxon>Nectriaceae</taxon>
        <taxon>Fusarium</taxon>
        <taxon>Fusarium solani species complex</taxon>
    </lineage>
</organism>
<dbReference type="AlphaFoldDB" id="A0A428V182"/>
<sequence length="85" mass="9793">MAGFPYVGEFSLIGRDSYITTRDIFTLWHWKKRVSRIRHAMNNLIIEMTRVLSTKPNAPFVNGCVLLPYHLDDKIILSHNGAGFM</sequence>
<name>A0A428V182_9HYPO</name>
<accession>A0A428V182</accession>
<comment type="caution">
    <text evidence="1">The sequence shown here is derived from an EMBL/GenBank/DDBJ whole genome shotgun (WGS) entry which is preliminary data.</text>
</comment>
<proteinExistence type="predicted"/>
<reference evidence="1 2" key="1">
    <citation type="submission" date="2017-06" db="EMBL/GenBank/DDBJ databases">
        <title>Cmopartive genomic analysis of Ambrosia Fusariam Clade fungi.</title>
        <authorList>
            <person name="Stajich J.E."/>
            <person name="Carrillo J."/>
            <person name="Kijimoto T."/>
            <person name="Eskalen A."/>
            <person name="O'Donnell K."/>
            <person name="Kasson M."/>
        </authorList>
    </citation>
    <scope>NUCLEOTIDE SEQUENCE [LARGE SCALE GENOMIC DNA]</scope>
    <source>
        <strain evidence="1 2">NRRL 20438</strain>
    </source>
</reference>